<comment type="caution">
    <text evidence="1">The sequence shown here is derived from an EMBL/GenBank/DDBJ whole genome shotgun (WGS) entry which is preliminary data.</text>
</comment>
<sequence>MMNKAIHTGQINHAARQIVYKEYVKPAYEDHDHKNMRLKRPMSPHLFDYAPTLPAMTSIGQRISGRLGTKSVLANLSRLPTLLSTAQYAQAAAGAPKLTFKKYEPPIQEHYDVKNARLSRPLSPHLTIYQPQLTSMLSITHRITGMMLTGYATVLGVGALVSPHDVSHYVTMVEGLNLSPVTLILIKAILASPFAYHFVNGLRHLYWDTAKGLSIKEVYSTGYAMLAGTLVMTLILAAL</sequence>
<evidence type="ECO:0000313" key="2">
    <source>
        <dbReference type="Proteomes" id="UP001064048"/>
    </source>
</evidence>
<dbReference type="Proteomes" id="UP001064048">
    <property type="component" value="Chromosome 16"/>
</dbReference>
<evidence type="ECO:0000313" key="1">
    <source>
        <dbReference type="EMBL" id="KAI8421520.1"/>
    </source>
</evidence>
<organism evidence="1 2">
    <name type="scientific">Choristoneura fumiferana</name>
    <name type="common">Spruce budworm moth</name>
    <name type="synonym">Archips fumiferana</name>
    <dbReference type="NCBI Taxonomy" id="7141"/>
    <lineage>
        <taxon>Eukaryota</taxon>
        <taxon>Metazoa</taxon>
        <taxon>Ecdysozoa</taxon>
        <taxon>Arthropoda</taxon>
        <taxon>Hexapoda</taxon>
        <taxon>Insecta</taxon>
        <taxon>Pterygota</taxon>
        <taxon>Neoptera</taxon>
        <taxon>Endopterygota</taxon>
        <taxon>Lepidoptera</taxon>
        <taxon>Glossata</taxon>
        <taxon>Ditrysia</taxon>
        <taxon>Tortricoidea</taxon>
        <taxon>Tortricidae</taxon>
        <taxon>Tortricinae</taxon>
        <taxon>Choristoneura</taxon>
    </lineage>
</organism>
<protein>
    <submittedName>
        <fullName evidence="1">Uncharacterized protein</fullName>
    </submittedName>
</protein>
<proteinExistence type="predicted"/>
<reference evidence="1 2" key="1">
    <citation type="journal article" date="2022" name="Genome Biol. Evol.">
        <title>The Spruce Budworm Genome: Reconstructing the Evolutionary History of Antifreeze Proteins.</title>
        <authorList>
            <person name="Beliveau C."/>
            <person name="Gagne P."/>
            <person name="Picq S."/>
            <person name="Vernygora O."/>
            <person name="Keeling C.I."/>
            <person name="Pinkney K."/>
            <person name="Doucet D."/>
            <person name="Wen F."/>
            <person name="Johnston J.S."/>
            <person name="Maaroufi H."/>
            <person name="Boyle B."/>
            <person name="Laroche J."/>
            <person name="Dewar K."/>
            <person name="Juretic N."/>
            <person name="Blackburn G."/>
            <person name="Nisole A."/>
            <person name="Brunet B."/>
            <person name="Brandao M."/>
            <person name="Lumley L."/>
            <person name="Duan J."/>
            <person name="Quan G."/>
            <person name="Lucarotti C.J."/>
            <person name="Roe A.D."/>
            <person name="Sperling F.A.H."/>
            <person name="Levesque R.C."/>
            <person name="Cusson M."/>
        </authorList>
    </citation>
    <scope>NUCLEOTIDE SEQUENCE [LARGE SCALE GENOMIC DNA]</scope>
    <source>
        <strain evidence="1">Glfc:IPQL:Cfum</strain>
    </source>
</reference>
<accession>A0ACC0JBK6</accession>
<gene>
    <name evidence="1" type="ORF">MSG28_009562</name>
</gene>
<keyword evidence="2" id="KW-1185">Reference proteome</keyword>
<name>A0ACC0JBK6_CHOFU</name>
<dbReference type="EMBL" id="CM046116">
    <property type="protein sequence ID" value="KAI8421520.1"/>
    <property type="molecule type" value="Genomic_DNA"/>
</dbReference>